<dbReference type="STRING" id="573058.SAMN00017477_0890"/>
<protein>
    <submittedName>
        <fullName evidence="1">Uncharacterized protein</fullName>
    </submittedName>
</protein>
<sequence length="68" mass="8486">MKLKVKFDFVHDLNKQMEEASEEELREYKENKDDFIKRGIEDFKENLKNELNYDDYCWIENLEVEYED</sequence>
<evidence type="ECO:0000313" key="2">
    <source>
        <dbReference type="Proteomes" id="UP000192368"/>
    </source>
</evidence>
<keyword evidence="2" id="KW-1185">Reference proteome</keyword>
<gene>
    <name evidence="1" type="ORF">SAMN00017477_0890</name>
</gene>
<name>A0A1W1UZ96_PEPAS</name>
<dbReference type="RefSeq" id="WP_084230528.1">
    <property type="nucleotide sequence ID" value="NZ_FWWR01000009.1"/>
</dbReference>
<organism evidence="1 2">
    <name type="scientific">Peptoniphilus asaccharolyticus DSM 20463</name>
    <dbReference type="NCBI Taxonomy" id="573058"/>
    <lineage>
        <taxon>Bacteria</taxon>
        <taxon>Bacillati</taxon>
        <taxon>Bacillota</taxon>
        <taxon>Tissierellia</taxon>
        <taxon>Tissierellales</taxon>
        <taxon>Peptoniphilaceae</taxon>
        <taxon>Peptoniphilus</taxon>
    </lineage>
</organism>
<evidence type="ECO:0000313" key="1">
    <source>
        <dbReference type="EMBL" id="SMB86389.1"/>
    </source>
</evidence>
<dbReference type="AlphaFoldDB" id="A0A1W1UZ96"/>
<dbReference type="OrthoDB" id="2224941at2"/>
<reference evidence="2" key="1">
    <citation type="submission" date="2017-04" db="EMBL/GenBank/DDBJ databases">
        <authorList>
            <person name="Varghese N."/>
            <person name="Submissions S."/>
        </authorList>
    </citation>
    <scope>NUCLEOTIDE SEQUENCE [LARGE SCALE GENOMIC DNA]</scope>
    <source>
        <strain evidence="2">DSM 20463</strain>
    </source>
</reference>
<accession>A0A1W1UZ96</accession>
<dbReference type="Proteomes" id="UP000192368">
    <property type="component" value="Unassembled WGS sequence"/>
</dbReference>
<proteinExistence type="predicted"/>
<dbReference type="EMBL" id="FWWR01000009">
    <property type="protein sequence ID" value="SMB86389.1"/>
    <property type="molecule type" value="Genomic_DNA"/>
</dbReference>